<dbReference type="Pfam" id="PF10585">
    <property type="entry name" value="UBA_E1_SCCH"/>
    <property type="match status" value="2"/>
</dbReference>
<comment type="similarity">
    <text evidence="2">Belongs to the ubiquitin-activating E1 family.</text>
</comment>
<evidence type="ECO:0000259" key="8">
    <source>
        <dbReference type="SMART" id="SM00985"/>
    </source>
</evidence>
<dbReference type="InterPro" id="IPR045886">
    <property type="entry name" value="ThiF/MoeB/HesA"/>
</dbReference>
<dbReference type="SUPFAM" id="SSF69572">
    <property type="entry name" value="Activating enzymes of the ubiquitin-like proteins"/>
    <property type="match status" value="2"/>
</dbReference>
<evidence type="ECO:0000256" key="4">
    <source>
        <dbReference type="ARBA" id="ARBA00022741"/>
    </source>
</evidence>
<dbReference type="InterPro" id="IPR000594">
    <property type="entry name" value="ThiF_NAD_FAD-bd"/>
</dbReference>
<dbReference type="KEGG" id="pmrn:116951291"/>
<feature type="transmembrane region" description="Helical" evidence="7">
    <location>
        <begin position="791"/>
        <end position="814"/>
    </location>
</feature>
<dbReference type="RefSeq" id="XP_032825702.1">
    <property type="nucleotide sequence ID" value="XM_032969811.1"/>
</dbReference>
<dbReference type="PANTHER" id="PTHR10953">
    <property type="entry name" value="UBIQUITIN-ACTIVATING ENZYME E1"/>
    <property type="match status" value="1"/>
</dbReference>
<keyword evidence="3" id="KW-0436">Ligase</keyword>
<accession>A0AAJ7TX72</accession>
<dbReference type="Pfam" id="PF09358">
    <property type="entry name" value="E1_UFD"/>
    <property type="match status" value="1"/>
</dbReference>
<dbReference type="Proteomes" id="UP001318040">
    <property type="component" value="Chromosome 42"/>
</dbReference>
<sequence>MSVNIEDIDEEYFSRQLYVLGHEATRRIQEAHVLVSGMHGLGLEVAKNVVLVGVGTVTVHDTQPLARRDLSSQFYGREEDLKRNRAQLSQSHLKQLNEFVRVSDYSDSLTEEFLSQFQVVVLTNSSLSEQLRIGSFCRAHGIKLIIASTRGLFGQIFCDFGDEFVVVDPTGKTITSTVTSISKESLGVVTCAEAEGHDFENGDLVVFSGVRGMTELNRCRPRTVTVIDDKSFSVGDTSNLSDYTEGGEAIKVNIPQTIKFLPLQEALVRPRFQEGCDQTVALTLHKAFQALHRFQQKQNRSPRPHNQADADEVVKESAEVELGVEVGVELQEGLVRRLAFTAQGDLAPLNSFIGGVAAQEVIKACTGSFMPLNQWMYYSAAKCLPDECAGTVDMEEACKPTDSRYDGQIAVFGKKFQEKLASLKYFLVGAGAIGCELLKNFAMMGLGEVTVTDMDNIERSNLHRQFLFRPGDVKKPKSEVAARAASEMNPDVRITPHRLSVGPASESVFGKSFFDELDGVATALDNFEAREYVDRQCVNHRKPLLESGTEGLEGSVHVVVPFLTQSYGCVANPRKKTIPLCSVRSNPSTTAHTLQWAKEEFEELFAVQVKRAKECVQSVQALGERVHSLSLGQASGGDAGLEGCVAWARHRWLQCYHDHRIPAPPPATMTQTSSSIRSPKRLEFSNTNALHVDYVAAAAKLYARAYGFPAPTDRASVERVLQEDGSASEEGLGAELPTHESLGQLGIQPLVFDKDDDDHMNFIVAASNLRAETYGISPADKHKSKKIVGNIIPAIATCTAAVAGLVCLQLYAVAQARGDKRDFHNAFVDLGRCKFSMVNPAGPTAHQYLNKEWNVWDRIEVDGRQDMTLQQFLDHMKAEHELVVTIALCSGRLLYPPLNDDNLSKPLSQMLPMPEEPGVGYLELMVACHGIDSEQELDVPPIKYILA</sequence>
<keyword evidence="6" id="KW-0067">ATP-binding</keyword>
<dbReference type="GO" id="GO:0019948">
    <property type="term" value="F:SUMO activating enzyme activity"/>
    <property type="evidence" value="ECO:0007669"/>
    <property type="project" value="TreeGrafter"/>
</dbReference>
<proteinExistence type="inferred from homology"/>
<dbReference type="GO" id="GO:0016925">
    <property type="term" value="P:protein sumoylation"/>
    <property type="evidence" value="ECO:0007669"/>
    <property type="project" value="TreeGrafter"/>
</dbReference>
<dbReference type="PANTHER" id="PTHR10953:SF143">
    <property type="entry name" value="UBIQUITIN-LIKE MODIFIER-ACTIVATING ENZYME 7"/>
    <property type="match status" value="1"/>
</dbReference>
<evidence type="ECO:0000256" key="6">
    <source>
        <dbReference type="ARBA" id="ARBA00022840"/>
    </source>
</evidence>
<dbReference type="Gene3D" id="3.10.290.60">
    <property type="entry name" value="Ubiquitin-activating enzyme E1, UFD domain"/>
    <property type="match status" value="1"/>
</dbReference>
<evidence type="ECO:0000256" key="3">
    <source>
        <dbReference type="ARBA" id="ARBA00022598"/>
    </source>
</evidence>
<dbReference type="Gene3D" id="1.10.10.2660">
    <property type="entry name" value="Ubiquitin-activating enzyme E1, SCCH domain"/>
    <property type="match status" value="1"/>
</dbReference>
<dbReference type="PRINTS" id="PR01849">
    <property type="entry name" value="UBIQUITINACT"/>
</dbReference>
<dbReference type="GO" id="GO:0031510">
    <property type="term" value="C:SUMO activating enzyme complex"/>
    <property type="evidence" value="ECO:0007669"/>
    <property type="project" value="TreeGrafter"/>
</dbReference>
<evidence type="ECO:0000313" key="10">
    <source>
        <dbReference type="RefSeq" id="XP_032825702.1"/>
    </source>
</evidence>
<dbReference type="FunFam" id="3.50.50.80:FF:000002">
    <property type="entry name" value="SUMO-activating enzyme subunit 2"/>
    <property type="match status" value="1"/>
</dbReference>
<dbReference type="InterPro" id="IPR018965">
    <property type="entry name" value="Ub-activating_enz_E1_C"/>
</dbReference>
<evidence type="ECO:0000256" key="7">
    <source>
        <dbReference type="SAM" id="Phobius"/>
    </source>
</evidence>
<reference evidence="10 11" key="1">
    <citation type="submission" date="2025-04" db="UniProtKB">
        <authorList>
            <consortium name="RefSeq"/>
        </authorList>
    </citation>
    <scope>IDENTIFICATION</scope>
    <source>
        <tissue evidence="10 11">Sperm</tissue>
    </source>
</reference>
<feature type="domain" description="Ubiquitin-activating enzyme E1 C-terminal" evidence="8">
    <location>
        <begin position="823"/>
        <end position="942"/>
    </location>
</feature>
<evidence type="ECO:0000256" key="2">
    <source>
        <dbReference type="ARBA" id="ARBA00005673"/>
    </source>
</evidence>
<dbReference type="SMART" id="SM00985">
    <property type="entry name" value="UBA_e1_C"/>
    <property type="match status" value="1"/>
</dbReference>
<evidence type="ECO:0000256" key="1">
    <source>
        <dbReference type="ARBA" id="ARBA00004906"/>
    </source>
</evidence>
<keyword evidence="7" id="KW-1133">Transmembrane helix</keyword>
<evidence type="ECO:0000313" key="11">
    <source>
        <dbReference type="RefSeq" id="XP_032825703.1"/>
    </source>
</evidence>
<dbReference type="InterPro" id="IPR019572">
    <property type="entry name" value="UBA_E1_SCCH"/>
</dbReference>
<dbReference type="InterPro" id="IPR042302">
    <property type="entry name" value="E1_FCCH_sf"/>
</dbReference>
<protein>
    <submittedName>
        <fullName evidence="10 11">Ubiquitin-like modifier-activating enzyme 1</fullName>
    </submittedName>
</protein>
<keyword evidence="7" id="KW-0812">Transmembrane</keyword>
<dbReference type="FunFam" id="3.50.50.80:FF:000001">
    <property type="entry name" value="ubiquitin-like modifier-activating enzyme 1"/>
    <property type="match status" value="1"/>
</dbReference>
<dbReference type="InterPro" id="IPR000011">
    <property type="entry name" value="UBQ/SUMO-activ_enz_E1-like"/>
</dbReference>
<dbReference type="Gene3D" id="2.40.30.180">
    <property type="entry name" value="Ubiquitin-activating enzyme E1, FCCH domain"/>
    <property type="match status" value="1"/>
</dbReference>
<evidence type="ECO:0000256" key="5">
    <source>
        <dbReference type="ARBA" id="ARBA00022786"/>
    </source>
</evidence>
<dbReference type="InterPro" id="IPR042063">
    <property type="entry name" value="Ubi_acti_E1_SCCH"/>
</dbReference>
<keyword evidence="9" id="KW-1185">Reference proteome</keyword>
<dbReference type="GO" id="GO:0005524">
    <property type="term" value="F:ATP binding"/>
    <property type="evidence" value="ECO:0007669"/>
    <property type="project" value="UniProtKB-KW"/>
</dbReference>
<keyword evidence="7" id="KW-0472">Membrane</keyword>
<dbReference type="AlphaFoldDB" id="A0AAJ7TX72"/>
<dbReference type="InterPro" id="IPR042449">
    <property type="entry name" value="Ub-E1_IAD_1"/>
</dbReference>
<gene>
    <name evidence="10 11" type="primary">LOC116951291</name>
</gene>
<keyword evidence="5" id="KW-0833">Ubl conjugation pathway</keyword>
<name>A0AAJ7TX72_PETMA</name>
<organism evidence="9 10">
    <name type="scientific">Petromyzon marinus</name>
    <name type="common">Sea lamprey</name>
    <dbReference type="NCBI Taxonomy" id="7757"/>
    <lineage>
        <taxon>Eukaryota</taxon>
        <taxon>Metazoa</taxon>
        <taxon>Chordata</taxon>
        <taxon>Craniata</taxon>
        <taxon>Vertebrata</taxon>
        <taxon>Cyclostomata</taxon>
        <taxon>Hyperoartia</taxon>
        <taxon>Petromyzontiformes</taxon>
        <taxon>Petromyzontidae</taxon>
        <taxon>Petromyzon</taxon>
    </lineage>
</organism>
<keyword evidence="4" id="KW-0547">Nucleotide-binding</keyword>
<dbReference type="InterPro" id="IPR038252">
    <property type="entry name" value="UBA_E1_C_sf"/>
</dbReference>
<dbReference type="RefSeq" id="XP_032825703.1">
    <property type="nucleotide sequence ID" value="XM_032969812.1"/>
</dbReference>
<dbReference type="FunFam" id="2.40.30.180:FF:000001">
    <property type="entry name" value="ubiquitin-like modifier-activating enzyme 1"/>
    <property type="match status" value="1"/>
</dbReference>
<dbReference type="Pfam" id="PF00899">
    <property type="entry name" value="ThiF"/>
    <property type="match status" value="2"/>
</dbReference>
<dbReference type="GO" id="GO:0005737">
    <property type="term" value="C:cytoplasm"/>
    <property type="evidence" value="ECO:0007669"/>
    <property type="project" value="TreeGrafter"/>
</dbReference>
<dbReference type="Gene3D" id="3.40.50.720">
    <property type="entry name" value="NAD(P)-binding Rossmann-like Domain"/>
    <property type="match status" value="1"/>
</dbReference>
<dbReference type="Gene3D" id="3.40.50.12550">
    <property type="entry name" value="Ubiquitin-activating enzyme E1, inactive adenylation domain, subdomain 2"/>
    <property type="match status" value="1"/>
</dbReference>
<evidence type="ECO:0000313" key="9">
    <source>
        <dbReference type="Proteomes" id="UP001318040"/>
    </source>
</evidence>
<dbReference type="InterPro" id="IPR035985">
    <property type="entry name" value="Ubiquitin-activating_enz"/>
</dbReference>
<dbReference type="Gene3D" id="3.50.50.80">
    <property type="entry name" value="Ubiquitin-activating enzyme E1, inactive adenylation domain, subdomain 1"/>
    <property type="match status" value="1"/>
</dbReference>
<comment type="pathway">
    <text evidence="1">Protein modification; protein ubiquitination.</text>
</comment>